<comment type="subcellular location">
    <subcellularLocation>
        <location evidence="1 8">Cell outer membrane</location>
        <topology evidence="1 8">Multi-pass membrane protein</topology>
    </subcellularLocation>
</comment>
<gene>
    <name evidence="14" type="ORF">SGRAN_1470</name>
</gene>
<dbReference type="Gene3D" id="2.40.170.20">
    <property type="entry name" value="TonB-dependent receptor, beta-barrel domain"/>
    <property type="match status" value="1"/>
</dbReference>
<dbReference type="Gene3D" id="2.170.130.10">
    <property type="entry name" value="TonB-dependent receptor, plug domain"/>
    <property type="match status" value="1"/>
</dbReference>
<dbReference type="InterPro" id="IPR036942">
    <property type="entry name" value="Beta-barrel_TonB_sf"/>
</dbReference>
<dbReference type="InterPro" id="IPR000531">
    <property type="entry name" value="Beta-barrel_TonB"/>
</dbReference>
<evidence type="ECO:0000313" key="14">
    <source>
        <dbReference type="EMBL" id="AMG73857.1"/>
    </source>
</evidence>
<dbReference type="PANTHER" id="PTHR30069">
    <property type="entry name" value="TONB-DEPENDENT OUTER MEMBRANE RECEPTOR"/>
    <property type="match status" value="1"/>
</dbReference>
<organism evidence="14 15">
    <name type="scientific">Sphingopyxis granuli</name>
    <dbReference type="NCBI Taxonomy" id="267128"/>
    <lineage>
        <taxon>Bacteria</taxon>
        <taxon>Pseudomonadati</taxon>
        <taxon>Pseudomonadota</taxon>
        <taxon>Alphaproteobacteria</taxon>
        <taxon>Sphingomonadales</taxon>
        <taxon>Sphingomonadaceae</taxon>
        <taxon>Sphingopyxis</taxon>
    </lineage>
</organism>
<keyword evidence="3 8" id="KW-1134">Transmembrane beta strand</keyword>
<feature type="domain" description="TonB-dependent receptor plug" evidence="13">
    <location>
        <begin position="51"/>
        <end position="154"/>
    </location>
</feature>
<dbReference type="PANTHER" id="PTHR30069:SF40">
    <property type="entry name" value="TONB-DEPENDENT RECEPTOR NMB0964-RELATED"/>
    <property type="match status" value="1"/>
</dbReference>
<keyword evidence="14" id="KW-0675">Receptor</keyword>
<dbReference type="GO" id="GO:0015344">
    <property type="term" value="F:siderophore uptake transmembrane transporter activity"/>
    <property type="evidence" value="ECO:0007669"/>
    <property type="project" value="TreeGrafter"/>
</dbReference>
<evidence type="ECO:0000259" key="13">
    <source>
        <dbReference type="Pfam" id="PF07715"/>
    </source>
</evidence>
<dbReference type="Proteomes" id="UP000058599">
    <property type="component" value="Chromosome"/>
</dbReference>
<proteinExistence type="inferred from homology"/>
<dbReference type="KEGG" id="sgi:SGRAN_1470"/>
<evidence type="ECO:0000256" key="1">
    <source>
        <dbReference type="ARBA" id="ARBA00004571"/>
    </source>
</evidence>
<dbReference type="InterPro" id="IPR039426">
    <property type="entry name" value="TonB-dep_rcpt-like"/>
</dbReference>
<evidence type="ECO:0000256" key="11">
    <source>
        <dbReference type="SAM" id="SignalP"/>
    </source>
</evidence>
<dbReference type="Pfam" id="PF00593">
    <property type="entry name" value="TonB_dep_Rec_b-barrel"/>
    <property type="match status" value="1"/>
</dbReference>
<dbReference type="GO" id="GO:0044718">
    <property type="term" value="P:siderophore transmembrane transport"/>
    <property type="evidence" value="ECO:0007669"/>
    <property type="project" value="TreeGrafter"/>
</dbReference>
<keyword evidence="15" id="KW-1185">Reference proteome</keyword>
<keyword evidence="2 8" id="KW-0813">Transport</keyword>
<dbReference type="AlphaFoldDB" id="A0AA86GJD7"/>
<keyword evidence="6 8" id="KW-0472">Membrane</keyword>
<keyword evidence="11" id="KW-0732">Signal</keyword>
<dbReference type="Pfam" id="PF07715">
    <property type="entry name" value="Plug"/>
    <property type="match status" value="1"/>
</dbReference>
<keyword evidence="4 8" id="KW-0812">Transmembrane</keyword>
<feature type="region of interest" description="Disordered" evidence="10">
    <location>
        <begin position="292"/>
        <end position="326"/>
    </location>
</feature>
<feature type="chain" id="PRO_5041656394" evidence="11">
    <location>
        <begin position="23"/>
        <end position="712"/>
    </location>
</feature>
<evidence type="ECO:0000256" key="6">
    <source>
        <dbReference type="ARBA" id="ARBA00023136"/>
    </source>
</evidence>
<evidence type="ECO:0000256" key="8">
    <source>
        <dbReference type="PROSITE-ProRule" id="PRU01360"/>
    </source>
</evidence>
<dbReference type="InterPro" id="IPR037066">
    <property type="entry name" value="Plug_dom_sf"/>
</dbReference>
<sequence>MRLSSSAAGLTLALVLSAPAFAQDRTARGVGDDLHTDQPIVVTAPYVRSLDILGNVSVLEGDELARDIRGQIGDSLTRQPGVSATSFSPGASRPVLRGFSGERVRVLTDGIGSIDVSNTSADHAVTIDPLTVERIEILRGPAVLLFGSQAIGGAVNLFDRRIPRKVPADHVHIDAIGGYATAADDRNLGGSIDVALSPQIVAHLDGSWRKTDDMRVGGYVNAPGLRGQLLHLAEHAIEDGHADEAAELTAQANRRGRIANTASETWTAAGGLSLINDGGQLGISVSYFDTGYGVPERPDTAHDHGDHDDHDHDDDDHGHEHGEGPVTIGMKQWRADLRGEVELGDGFFDKLRLRGGYADYQHTEYEGDEVGTVFYNKGVEGRLELAQNDRGGWRGASGVQFSHRDFDAVGAEAFVPRNLTDQYALFTLQEWTAGPLGLEAAARFESTSVRAPTLGITRAFDTFSGALGASYDLTEAVKLGVSVARAVRAPSAEELFSNGPHIATQSFELGDVNLKREASWGAEASLKLRSDPVNFSLSVYSNWFDDFIYSDATGAEEDGLPVFRYFQRDARVWGFEAEASARLAQIGGFAIVGDVTADMTRAKIKGGQYVPRIPPLRILGGIEAQGDRVDARAEVEWTDDQTRIAAFETPTKGFTLVNASISWRPLPEARHLTLSLAANNIFDVDARRHASFTKDFVPLAGRDIRLTARASF</sequence>
<dbReference type="CDD" id="cd01347">
    <property type="entry name" value="ligand_gated_channel"/>
    <property type="match status" value="1"/>
</dbReference>
<feature type="domain" description="TonB-dependent receptor-like beta-barrel" evidence="12">
    <location>
        <begin position="285"/>
        <end position="681"/>
    </location>
</feature>
<keyword evidence="5 9" id="KW-0798">TonB box</keyword>
<evidence type="ECO:0000256" key="3">
    <source>
        <dbReference type="ARBA" id="ARBA00022452"/>
    </source>
</evidence>
<evidence type="ECO:0000259" key="12">
    <source>
        <dbReference type="Pfam" id="PF00593"/>
    </source>
</evidence>
<accession>A0AA86GJD7</accession>
<evidence type="ECO:0000256" key="2">
    <source>
        <dbReference type="ARBA" id="ARBA00022448"/>
    </source>
</evidence>
<dbReference type="RefSeq" id="WP_067182147.1">
    <property type="nucleotide sequence ID" value="NZ_CP012199.1"/>
</dbReference>
<dbReference type="PROSITE" id="PS52016">
    <property type="entry name" value="TONB_DEPENDENT_REC_3"/>
    <property type="match status" value="1"/>
</dbReference>
<evidence type="ECO:0000256" key="5">
    <source>
        <dbReference type="ARBA" id="ARBA00023077"/>
    </source>
</evidence>
<evidence type="ECO:0000256" key="10">
    <source>
        <dbReference type="SAM" id="MobiDB-lite"/>
    </source>
</evidence>
<comment type="similarity">
    <text evidence="8 9">Belongs to the TonB-dependent receptor family.</text>
</comment>
<evidence type="ECO:0000313" key="15">
    <source>
        <dbReference type="Proteomes" id="UP000058599"/>
    </source>
</evidence>
<feature type="signal peptide" evidence="11">
    <location>
        <begin position="1"/>
        <end position="22"/>
    </location>
</feature>
<reference evidence="14 15" key="1">
    <citation type="journal article" date="2016" name="BMC Genomics">
        <title>Genomic analysis of the nitrate-respiring Sphingopyxis granuli (formerly Sphingomonas macrogoltabida) strain TFA.</title>
        <authorList>
            <person name="Garcia-Romero I."/>
            <person name="Perez-Pulido A.J."/>
            <person name="Gonzalez-Flores Y.E."/>
            <person name="Reyes-Ramirez F."/>
            <person name="Santero E."/>
            <person name="Floriano B."/>
        </authorList>
    </citation>
    <scope>NUCLEOTIDE SEQUENCE [LARGE SCALE GENOMIC DNA]</scope>
    <source>
        <strain evidence="14 15">TFA</strain>
    </source>
</reference>
<name>A0AA86GJD7_9SPHN</name>
<dbReference type="SUPFAM" id="SSF56935">
    <property type="entry name" value="Porins"/>
    <property type="match status" value="1"/>
</dbReference>
<keyword evidence="7 8" id="KW-0998">Cell outer membrane</keyword>
<dbReference type="InterPro" id="IPR012910">
    <property type="entry name" value="Plug_dom"/>
</dbReference>
<evidence type="ECO:0000256" key="7">
    <source>
        <dbReference type="ARBA" id="ARBA00023237"/>
    </source>
</evidence>
<dbReference type="EMBL" id="CP012199">
    <property type="protein sequence ID" value="AMG73857.1"/>
    <property type="molecule type" value="Genomic_DNA"/>
</dbReference>
<protein>
    <submittedName>
        <fullName evidence="14">TonB-dependent receptor</fullName>
    </submittedName>
</protein>
<feature type="compositionally biased region" description="Basic and acidic residues" evidence="10">
    <location>
        <begin position="296"/>
        <end position="323"/>
    </location>
</feature>
<evidence type="ECO:0000256" key="4">
    <source>
        <dbReference type="ARBA" id="ARBA00022692"/>
    </source>
</evidence>
<evidence type="ECO:0000256" key="9">
    <source>
        <dbReference type="RuleBase" id="RU003357"/>
    </source>
</evidence>
<dbReference type="GO" id="GO:0009279">
    <property type="term" value="C:cell outer membrane"/>
    <property type="evidence" value="ECO:0007669"/>
    <property type="project" value="UniProtKB-SubCell"/>
</dbReference>